<evidence type="ECO:0000259" key="1">
    <source>
        <dbReference type="PROSITE" id="PS50263"/>
    </source>
</evidence>
<protein>
    <recommendedName>
        <fullName evidence="1">CN hydrolase domain-containing protein</fullName>
    </recommendedName>
</protein>
<dbReference type="Gene3D" id="3.60.110.10">
    <property type="entry name" value="Carbon-nitrogen hydrolase"/>
    <property type="match status" value="1"/>
</dbReference>
<dbReference type="AlphaFoldDB" id="A0A1W1WCX5"/>
<dbReference type="InterPro" id="IPR036526">
    <property type="entry name" value="C-N_Hydrolase_sf"/>
</dbReference>
<dbReference type="STRING" id="28034.BFX07_13600"/>
<gene>
    <name evidence="2" type="ORF">SAMN00768000_1483</name>
</gene>
<evidence type="ECO:0000313" key="2">
    <source>
        <dbReference type="EMBL" id="SMC04136.1"/>
    </source>
</evidence>
<dbReference type="RefSeq" id="WP_020375498.1">
    <property type="nucleotide sequence ID" value="NZ_FWWY01000001.1"/>
</dbReference>
<feature type="domain" description="CN hydrolase" evidence="1">
    <location>
        <begin position="39"/>
        <end position="339"/>
    </location>
</feature>
<evidence type="ECO:0000313" key="3">
    <source>
        <dbReference type="Proteomes" id="UP000192660"/>
    </source>
</evidence>
<reference evidence="3" key="1">
    <citation type="submission" date="2017-04" db="EMBL/GenBank/DDBJ databases">
        <authorList>
            <person name="Varghese N."/>
            <person name="Submissions S."/>
        </authorList>
    </citation>
    <scope>NUCLEOTIDE SEQUENCE [LARGE SCALE GENOMIC DNA]</scope>
    <source>
        <strain evidence="3">DSM 9293</strain>
    </source>
</reference>
<sequence length="339" mass="38678">MPVLDLFAVQPYMDLSDYANATAFYHKMDLLLQKVSPYRQADIPALVVFPEDLATFLVLADNLDLIEGTRTMSEAFSRIGQRLWPSLARYMIQYRTLSLRQAFFLFNAPKVWRIWQTTMSQLARQYHAYIVAGSALLPINAFGYQSAAFRPLNKNIFNMSIMLNPSGEVIHITRKVNLVPTQEDVLDLSPGPLAEALKPVWIEGIPCATAICYDGFRIPHTKREPGFTPLLPLMDQEGVRIIAQPSANPWWWTKPWPFNPEITRQQQWTTEGAFSLLESFENISIIINPQMLFHALDIHFDGPSAIYGFRQGQAQILAQSSFVSPEPSSEDIVHFRWQD</sequence>
<proteinExistence type="predicted"/>
<organism evidence="2 3">
    <name type="scientific">Sulfobacillus thermosulfidooxidans (strain DSM 9293 / VKM B-1269 / AT-1)</name>
    <dbReference type="NCBI Taxonomy" id="929705"/>
    <lineage>
        <taxon>Bacteria</taxon>
        <taxon>Bacillati</taxon>
        <taxon>Bacillota</taxon>
        <taxon>Clostridia</taxon>
        <taxon>Eubacteriales</taxon>
        <taxon>Clostridiales Family XVII. Incertae Sedis</taxon>
        <taxon>Sulfobacillus</taxon>
    </lineage>
</organism>
<dbReference type="PROSITE" id="PS50263">
    <property type="entry name" value="CN_HYDROLASE"/>
    <property type="match status" value="1"/>
</dbReference>
<dbReference type="EMBL" id="FWWY01000001">
    <property type="protein sequence ID" value="SMC04136.1"/>
    <property type="molecule type" value="Genomic_DNA"/>
</dbReference>
<dbReference type="SUPFAM" id="SSF56317">
    <property type="entry name" value="Carbon-nitrogen hydrolase"/>
    <property type="match status" value="1"/>
</dbReference>
<accession>A0A1W1WCX5</accession>
<dbReference type="InterPro" id="IPR003010">
    <property type="entry name" value="C-N_Hydrolase"/>
</dbReference>
<keyword evidence="3" id="KW-1185">Reference proteome</keyword>
<dbReference type="Proteomes" id="UP000192660">
    <property type="component" value="Unassembled WGS sequence"/>
</dbReference>
<name>A0A1W1WCX5_SULTA</name>
<dbReference type="OrthoDB" id="9811121at2"/>